<comment type="caution">
    <text evidence="1">The sequence shown here is derived from an EMBL/GenBank/DDBJ whole genome shotgun (WGS) entry which is preliminary data.</text>
</comment>
<protein>
    <submittedName>
        <fullName evidence="1">Uncharacterized protein</fullName>
    </submittedName>
</protein>
<reference evidence="1" key="1">
    <citation type="submission" date="2020-03" db="EMBL/GenBank/DDBJ databases">
        <title>A high-quality chromosome-level genome assembly of a woody plant with both climbing and erect habits, Rhamnella rubrinervis.</title>
        <authorList>
            <person name="Lu Z."/>
            <person name="Yang Y."/>
            <person name="Zhu X."/>
            <person name="Sun Y."/>
        </authorList>
    </citation>
    <scope>NUCLEOTIDE SEQUENCE</scope>
    <source>
        <strain evidence="1">BYM</strain>
        <tissue evidence="1">Leaf</tissue>
    </source>
</reference>
<keyword evidence="2" id="KW-1185">Reference proteome</keyword>
<evidence type="ECO:0000313" key="2">
    <source>
        <dbReference type="Proteomes" id="UP000796880"/>
    </source>
</evidence>
<sequence length="312" mass="34283">MVISLMEAAAAGHHLELRCHDFVFMACGQGALLDLARTLLQLSWACLSIELAGSQSCHVVNGITPSQKAVVGGNNYASALLSGSQFDSTQMEYWHPRILTDLTRGIGIPLRIDNSSLAGNYDHYARVLVDVDLTWFVPEKLLLEMIVDCIEVDLYFESFSDFYTFCHSVGHPVAKGNWHPLHVEPSTHYVPTSNAFEVLNTVVIPTHIEDTTHQPTSLDLGVAPSRIDFDTEVDEKVGDNADDTVEDKWPPVQGKGSSKPLNEFDSTLYVDQQSNIIVMVPFESSGAPTAAQRNLDLVASQPSVSEIQDQNL</sequence>
<dbReference type="Proteomes" id="UP000796880">
    <property type="component" value="Unassembled WGS sequence"/>
</dbReference>
<evidence type="ECO:0000313" key="1">
    <source>
        <dbReference type="EMBL" id="KAF3433552.1"/>
    </source>
</evidence>
<organism evidence="1 2">
    <name type="scientific">Rhamnella rubrinervis</name>
    <dbReference type="NCBI Taxonomy" id="2594499"/>
    <lineage>
        <taxon>Eukaryota</taxon>
        <taxon>Viridiplantae</taxon>
        <taxon>Streptophyta</taxon>
        <taxon>Embryophyta</taxon>
        <taxon>Tracheophyta</taxon>
        <taxon>Spermatophyta</taxon>
        <taxon>Magnoliopsida</taxon>
        <taxon>eudicotyledons</taxon>
        <taxon>Gunneridae</taxon>
        <taxon>Pentapetalae</taxon>
        <taxon>rosids</taxon>
        <taxon>fabids</taxon>
        <taxon>Rosales</taxon>
        <taxon>Rhamnaceae</taxon>
        <taxon>rhamnoid group</taxon>
        <taxon>Rhamneae</taxon>
        <taxon>Rhamnella</taxon>
    </lineage>
</organism>
<dbReference type="OrthoDB" id="1750606at2759"/>
<name>A0A8K0DYI2_9ROSA</name>
<dbReference type="EMBL" id="VOIH02000011">
    <property type="protein sequence ID" value="KAF3433552.1"/>
    <property type="molecule type" value="Genomic_DNA"/>
</dbReference>
<dbReference type="AlphaFoldDB" id="A0A8K0DYI2"/>
<gene>
    <name evidence="1" type="ORF">FNV43_RR24654</name>
</gene>
<proteinExistence type="predicted"/>
<accession>A0A8K0DYI2</accession>